<name>A0A5A7NYK6_STRAF</name>
<evidence type="ECO:0000313" key="2">
    <source>
        <dbReference type="Proteomes" id="UP000325081"/>
    </source>
</evidence>
<dbReference type="Proteomes" id="UP000325081">
    <property type="component" value="Unassembled WGS sequence"/>
</dbReference>
<proteinExistence type="predicted"/>
<dbReference type="AlphaFoldDB" id="A0A5A7NYK6"/>
<reference evidence="2" key="1">
    <citation type="journal article" date="2019" name="Curr. Biol.">
        <title>Genome Sequence of Striga asiatica Provides Insight into the Evolution of Plant Parasitism.</title>
        <authorList>
            <person name="Yoshida S."/>
            <person name="Kim S."/>
            <person name="Wafula E.K."/>
            <person name="Tanskanen J."/>
            <person name="Kim Y.M."/>
            <person name="Honaas L."/>
            <person name="Yang Z."/>
            <person name="Spallek T."/>
            <person name="Conn C.E."/>
            <person name="Ichihashi Y."/>
            <person name="Cheong K."/>
            <person name="Cui S."/>
            <person name="Der J.P."/>
            <person name="Gundlach H."/>
            <person name="Jiao Y."/>
            <person name="Hori C."/>
            <person name="Ishida J.K."/>
            <person name="Kasahara H."/>
            <person name="Kiba T."/>
            <person name="Kim M.S."/>
            <person name="Koo N."/>
            <person name="Laohavisit A."/>
            <person name="Lee Y.H."/>
            <person name="Lumba S."/>
            <person name="McCourt P."/>
            <person name="Mortimer J.C."/>
            <person name="Mutuku J.M."/>
            <person name="Nomura T."/>
            <person name="Sasaki-Sekimoto Y."/>
            <person name="Seto Y."/>
            <person name="Wang Y."/>
            <person name="Wakatake T."/>
            <person name="Sakakibara H."/>
            <person name="Demura T."/>
            <person name="Yamaguchi S."/>
            <person name="Yoneyama K."/>
            <person name="Manabe R.I."/>
            <person name="Nelson D.C."/>
            <person name="Schulman A.H."/>
            <person name="Timko M.P."/>
            <person name="dePamphilis C.W."/>
            <person name="Choi D."/>
            <person name="Shirasu K."/>
        </authorList>
    </citation>
    <scope>NUCLEOTIDE SEQUENCE [LARGE SCALE GENOMIC DNA]</scope>
    <source>
        <strain evidence="2">cv. UVA1</strain>
    </source>
</reference>
<keyword evidence="2" id="KW-1185">Reference proteome</keyword>
<dbReference type="OrthoDB" id="125347at2759"/>
<protein>
    <submittedName>
        <fullName evidence="1">Bifunctional protein GlmU</fullName>
    </submittedName>
</protein>
<dbReference type="EMBL" id="BKCP01000336">
    <property type="protein sequence ID" value="GER25596.1"/>
    <property type="molecule type" value="Genomic_DNA"/>
</dbReference>
<sequence length="175" mass="20133">MPPFLTFINYSGEGQSDKNYAGYEVHGIMLEDDYTFKQLLEVIAETIQLETPFDKFISKYQVNDTYPPIAITDDRIRQINDIHSCALGKCMNGKRQTTANLAGECITKKFANLKTHYTPADVIRDMQQLYGLDLQYKRAWEARRKALESAQDNPYGSYQLIHGYLEELYKSNPGK</sequence>
<organism evidence="1 2">
    <name type="scientific">Striga asiatica</name>
    <name type="common">Asiatic witchweed</name>
    <name type="synonym">Buchnera asiatica</name>
    <dbReference type="NCBI Taxonomy" id="4170"/>
    <lineage>
        <taxon>Eukaryota</taxon>
        <taxon>Viridiplantae</taxon>
        <taxon>Streptophyta</taxon>
        <taxon>Embryophyta</taxon>
        <taxon>Tracheophyta</taxon>
        <taxon>Spermatophyta</taxon>
        <taxon>Magnoliopsida</taxon>
        <taxon>eudicotyledons</taxon>
        <taxon>Gunneridae</taxon>
        <taxon>Pentapetalae</taxon>
        <taxon>asterids</taxon>
        <taxon>lamiids</taxon>
        <taxon>Lamiales</taxon>
        <taxon>Orobanchaceae</taxon>
        <taxon>Buchnereae</taxon>
        <taxon>Striga</taxon>
    </lineage>
</organism>
<evidence type="ECO:0000313" key="1">
    <source>
        <dbReference type="EMBL" id="GER25596.1"/>
    </source>
</evidence>
<comment type="caution">
    <text evidence="1">The sequence shown here is derived from an EMBL/GenBank/DDBJ whole genome shotgun (WGS) entry which is preliminary data.</text>
</comment>
<accession>A0A5A7NYK6</accession>
<gene>
    <name evidence="1" type="ORF">STAS_01188</name>
</gene>